<dbReference type="InterPro" id="IPR050261">
    <property type="entry name" value="FrsA_esterase"/>
</dbReference>
<evidence type="ECO:0000313" key="4">
    <source>
        <dbReference type="Proteomes" id="UP000325517"/>
    </source>
</evidence>
<sequence>MMKYLLFISFKEVILFLRSYIIRHIFTPKRKEDKKQPNSSYGKIEMGIEIGTIRGWLIKSERARGSFQLVHGWSSNKSDMLRYANPLLASGYDVIIVDVLGHGQSDFIQKQVSIGSFVQSITSTIDYVCERPDINSNAFYVLGHSMGGIAASIVNSSDLRIQALITDSMPTSLKSISNSIAEKVTLPYFPFGWLIVSWFLLRGGVFLKARREWCIEKILKNQQSPALATHSTQDKKVPISSVDVLLNDSNFKQVIMVNTKGHHNCAKDKCFWDNVFHFIVSNEEDNVDEVC</sequence>
<dbReference type="AlphaFoldDB" id="A0A5J6SMN5"/>
<evidence type="ECO:0000256" key="1">
    <source>
        <dbReference type="ARBA" id="ARBA00022801"/>
    </source>
</evidence>
<dbReference type="InterPro" id="IPR022742">
    <property type="entry name" value="Hydrolase_4"/>
</dbReference>
<reference evidence="3 4" key="1">
    <citation type="submission" date="2018-07" db="EMBL/GenBank/DDBJ databases">
        <title>Complete genome sequence of Psychrobacillus sp. PB01, isolated from iceberg, and comparative genome analysis of Psychrobacillus strains.</title>
        <authorList>
            <person name="Lee P.C."/>
        </authorList>
    </citation>
    <scope>NUCLEOTIDE SEQUENCE [LARGE SCALE GENOMIC DNA]</scope>
    <source>
        <strain evidence="3 4">PB01</strain>
    </source>
</reference>
<name>A0A5J6SMN5_9BACI</name>
<accession>A0A5J6SMN5</accession>
<keyword evidence="4" id="KW-1185">Reference proteome</keyword>
<proteinExistence type="predicted"/>
<evidence type="ECO:0000259" key="2">
    <source>
        <dbReference type="Pfam" id="PF12146"/>
    </source>
</evidence>
<keyword evidence="1 3" id="KW-0378">Hydrolase</keyword>
<gene>
    <name evidence="3" type="ORF">PB01_10385</name>
</gene>
<dbReference type="Proteomes" id="UP000325517">
    <property type="component" value="Chromosome"/>
</dbReference>
<organism evidence="3 4">
    <name type="scientific">Psychrobacillus glaciei</name>
    <dbReference type="NCBI Taxonomy" id="2283160"/>
    <lineage>
        <taxon>Bacteria</taxon>
        <taxon>Bacillati</taxon>
        <taxon>Bacillota</taxon>
        <taxon>Bacilli</taxon>
        <taxon>Bacillales</taxon>
        <taxon>Bacillaceae</taxon>
        <taxon>Psychrobacillus</taxon>
    </lineage>
</organism>
<evidence type="ECO:0000313" key="3">
    <source>
        <dbReference type="EMBL" id="QFF99205.1"/>
    </source>
</evidence>
<dbReference type="KEGG" id="psyo:PB01_10385"/>
<dbReference type="RefSeq" id="WP_151700132.1">
    <property type="nucleotide sequence ID" value="NZ_CP031223.1"/>
</dbReference>
<dbReference type="InterPro" id="IPR029058">
    <property type="entry name" value="AB_hydrolase_fold"/>
</dbReference>
<protein>
    <submittedName>
        <fullName evidence="3">Alpha/beta fold hydrolase</fullName>
    </submittedName>
</protein>
<dbReference type="OrthoDB" id="252464at2"/>
<feature type="domain" description="Serine aminopeptidase S33" evidence="2">
    <location>
        <begin position="63"/>
        <end position="165"/>
    </location>
</feature>
<dbReference type="SUPFAM" id="SSF53474">
    <property type="entry name" value="alpha/beta-Hydrolases"/>
    <property type="match status" value="1"/>
</dbReference>
<dbReference type="Pfam" id="PF12146">
    <property type="entry name" value="Hydrolase_4"/>
    <property type="match status" value="1"/>
</dbReference>
<dbReference type="PANTHER" id="PTHR22946">
    <property type="entry name" value="DIENELACTONE HYDROLASE DOMAIN-CONTAINING PROTEIN-RELATED"/>
    <property type="match status" value="1"/>
</dbReference>
<dbReference type="PANTHER" id="PTHR22946:SF9">
    <property type="entry name" value="POLYKETIDE TRANSFERASE AF380"/>
    <property type="match status" value="1"/>
</dbReference>
<dbReference type="Gene3D" id="3.40.50.1820">
    <property type="entry name" value="alpha/beta hydrolase"/>
    <property type="match status" value="1"/>
</dbReference>
<dbReference type="EMBL" id="CP031223">
    <property type="protein sequence ID" value="QFF99205.1"/>
    <property type="molecule type" value="Genomic_DNA"/>
</dbReference>
<dbReference type="GO" id="GO:0052689">
    <property type="term" value="F:carboxylic ester hydrolase activity"/>
    <property type="evidence" value="ECO:0007669"/>
    <property type="project" value="UniProtKB-ARBA"/>
</dbReference>